<sequence length="211" mass="21792">MAFDTWLMFVVVAALAILSPGPAILLAITNGSRGGLRAVALSSLGNILGVAAVAGVSVFGLGALLQTSALLFLVVKLIGAAYLVYLGIKQLRRAAVSLSQAAAVDGPVQRPAAGLFREGALVALTNPKAIAFFTALFPVFLDTGRPLALQFGLMTATFMALSFMSLLAYGALARSAGRWLAEPRRQRAFNRVTGGVFIGLGASLLSLGRGT</sequence>
<feature type="transmembrane region" description="Helical" evidence="6">
    <location>
        <begin position="6"/>
        <end position="28"/>
    </location>
</feature>
<evidence type="ECO:0000313" key="7">
    <source>
        <dbReference type="EMBL" id="MBT0963309.1"/>
    </source>
</evidence>
<keyword evidence="2" id="KW-1003">Cell membrane</keyword>
<dbReference type="GO" id="GO:0015171">
    <property type="term" value="F:amino acid transmembrane transporter activity"/>
    <property type="evidence" value="ECO:0007669"/>
    <property type="project" value="TreeGrafter"/>
</dbReference>
<evidence type="ECO:0000256" key="4">
    <source>
        <dbReference type="ARBA" id="ARBA00022989"/>
    </source>
</evidence>
<dbReference type="AlphaFoldDB" id="A0A944H9J5"/>
<reference evidence="8" key="1">
    <citation type="journal article" date="2022" name="ISME J.">
        <title>Genetic and phylogenetic analysis of dissimilatory iodate-reducing bacteria identifies potential niches across the world's oceans.</title>
        <authorList>
            <person name="Reyes-Umana V."/>
            <person name="Henning Z."/>
            <person name="Lee K."/>
            <person name="Barnum T.P."/>
            <person name="Coates J.D."/>
        </authorList>
    </citation>
    <scope>NUCLEOTIDE SEQUENCE [LARGE SCALE GENOMIC DNA]</scope>
    <source>
        <strain evidence="8">IR12</strain>
    </source>
</reference>
<keyword evidence="3 6" id="KW-0812">Transmembrane</keyword>
<dbReference type="InterPro" id="IPR001123">
    <property type="entry name" value="LeuE-type"/>
</dbReference>
<comment type="caution">
    <text evidence="7">The sequence shown here is derived from an EMBL/GenBank/DDBJ whole genome shotgun (WGS) entry which is preliminary data.</text>
</comment>
<proteinExistence type="predicted"/>
<evidence type="ECO:0000256" key="6">
    <source>
        <dbReference type="SAM" id="Phobius"/>
    </source>
</evidence>
<evidence type="ECO:0000313" key="8">
    <source>
        <dbReference type="Proteomes" id="UP000694660"/>
    </source>
</evidence>
<feature type="transmembrane region" description="Helical" evidence="6">
    <location>
        <begin position="120"/>
        <end position="141"/>
    </location>
</feature>
<feature type="transmembrane region" description="Helical" evidence="6">
    <location>
        <begin position="189"/>
        <end position="208"/>
    </location>
</feature>
<keyword evidence="4 6" id="KW-1133">Transmembrane helix</keyword>
<name>A0A944H9J5_DENI1</name>
<evidence type="ECO:0000256" key="5">
    <source>
        <dbReference type="ARBA" id="ARBA00023136"/>
    </source>
</evidence>
<dbReference type="PANTHER" id="PTHR30086:SF20">
    <property type="entry name" value="ARGININE EXPORTER PROTEIN ARGO-RELATED"/>
    <property type="match status" value="1"/>
</dbReference>
<dbReference type="RefSeq" id="WP_214363245.1">
    <property type="nucleotide sequence ID" value="NZ_JAEKFT010000027.1"/>
</dbReference>
<evidence type="ECO:0000256" key="2">
    <source>
        <dbReference type="ARBA" id="ARBA00022475"/>
    </source>
</evidence>
<organism evidence="7 8">
    <name type="scientific">Denitromonas iodatirespirans</name>
    <dbReference type="NCBI Taxonomy" id="2795389"/>
    <lineage>
        <taxon>Bacteria</taxon>
        <taxon>Pseudomonadati</taxon>
        <taxon>Pseudomonadota</taxon>
        <taxon>Betaproteobacteria</taxon>
        <taxon>Rhodocyclales</taxon>
        <taxon>Zoogloeaceae</taxon>
        <taxon>Denitromonas</taxon>
    </lineage>
</organism>
<feature type="transmembrane region" description="Helical" evidence="6">
    <location>
        <begin position="40"/>
        <end position="63"/>
    </location>
</feature>
<feature type="transmembrane region" description="Helical" evidence="6">
    <location>
        <begin position="69"/>
        <end position="88"/>
    </location>
</feature>
<dbReference type="GO" id="GO:0005886">
    <property type="term" value="C:plasma membrane"/>
    <property type="evidence" value="ECO:0007669"/>
    <property type="project" value="UniProtKB-SubCell"/>
</dbReference>
<evidence type="ECO:0000256" key="1">
    <source>
        <dbReference type="ARBA" id="ARBA00004651"/>
    </source>
</evidence>
<dbReference type="PANTHER" id="PTHR30086">
    <property type="entry name" value="ARGININE EXPORTER PROTEIN ARGO"/>
    <property type="match status" value="1"/>
</dbReference>
<feature type="transmembrane region" description="Helical" evidence="6">
    <location>
        <begin position="147"/>
        <end position="169"/>
    </location>
</feature>
<gene>
    <name evidence="7" type="ORF">I8J34_19165</name>
</gene>
<dbReference type="Proteomes" id="UP000694660">
    <property type="component" value="Unassembled WGS sequence"/>
</dbReference>
<dbReference type="Pfam" id="PF01810">
    <property type="entry name" value="LysE"/>
    <property type="match status" value="1"/>
</dbReference>
<dbReference type="EMBL" id="JAEKFT010000027">
    <property type="protein sequence ID" value="MBT0963309.1"/>
    <property type="molecule type" value="Genomic_DNA"/>
</dbReference>
<evidence type="ECO:0000256" key="3">
    <source>
        <dbReference type="ARBA" id="ARBA00022692"/>
    </source>
</evidence>
<keyword evidence="8" id="KW-1185">Reference proteome</keyword>
<protein>
    <submittedName>
        <fullName evidence="7">LysE family translocator</fullName>
    </submittedName>
</protein>
<keyword evidence="5 6" id="KW-0472">Membrane</keyword>
<accession>A0A944H9J5</accession>
<dbReference type="PIRSF" id="PIRSF006324">
    <property type="entry name" value="LeuE"/>
    <property type="match status" value="1"/>
</dbReference>
<comment type="subcellular location">
    <subcellularLocation>
        <location evidence="1">Cell membrane</location>
        <topology evidence="1">Multi-pass membrane protein</topology>
    </subcellularLocation>
</comment>